<accession>A0A368KXX6</accession>
<dbReference type="Proteomes" id="UP000252357">
    <property type="component" value="Unassembled WGS sequence"/>
</dbReference>
<name>A0A368KXX6_9BURK</name>
<dbReference type="RefSeq" id="WP_147267031.1">
    <property type="nucleotide sequence ID" value="NZ_QPGB01000015.1"/>
</dbReference>
<organism evidence="1 2">
    <name type="scientific">Parvibium lacunae</name>
    <dbReference type="NCBI Taxonomy" id="1888893"/>
    <lineage>
        <taxon>Bacteria</taxon>
        <taxon>Pseudomonadati</taxon>
        <taxon>Pseudomonadota</taxon>
        <taxon>Betaproteobacteria</taxon>
        <taxon>Burkholderiales</taxon>
        <taxon>Alcaligenaceae</taxon>
        <taxon>Parvibium</taxon>
    </lineage>
</organism>
<feature type="non-terminal residue" evidence="1">
    <location>
        <position position="148"/>
    </location>
</feature>
<comment type="caution">
    <text evidence="1">The sequence shown here is derived from an EMBL/GenBank/DDBJ whole genome shotgun (WGS) entry which is preliminary data.</text>
</comment>
<reference evidence="1 2" key="1">
    <citation type="journal article" date="2018" name="Int. J. Syst. Evol. Microbiol.">
        <title>Parvibium lacunae gen. nov., sp. nov., a new member of the family Alcaligenaceae isolated from a freshwater pond.</title>
        <authorList>
            <person name="Chen W.M."/>
            <person name="Xie P.B."/>
            <person name="Hsu M.Y."/>
            <person name="Sheu S.Y."/>
        </authorList>
    </citation>
    <scope>NUCLEOTIDE SEQUENCE [LARGE SCALE GENOMIC DNA]</scope>
    <source>
        <strain evidence="1 2">KMB9</strain>
    </source>
</reference>
<protein>
    <submittedName>
        <fullName evidence="1">Uncharacterized protein</fullName>
    </submittedName>
</protein>
<evidence type="ECO:0000313" key="2">
    <source>
        <dbReference type="Proteomes" id="UP000252357"/>
    </source>
</evidence>
<dbReference type="AlphaFoldDB" id="A0A368KXX6"/>
<dbReference type="OrthoDB" id="5666689at2"/>
<gene>
    <name evidence="1" type="ORF">DU000_12510</name>
</gene>
<proteinExistence type="predicted"/>
<dbReference type="EMBL" id="QPGB01000015">
    <property type="protein sequence ID" value="RCS56427.1"/>
    <property type="molecule type" value="Genomic_DNA"/>
</dbReference>
<keyword evidence="2" id="KW-1185">Reference proteome</keyword>
<sequence>MPNRNQHSKHSRQPLRLAVLLWLFVSHLLVQTDALAAHAHLACTGPSITASINTYIPPTTHPSESLSTPVALLAQRPVVMALVAVPHTQLTGAAITSQAAAEHNQLSTGSLASVDLTNRQQTQSQSNSLSLSYNGAAGGMANLTSNLS</sequence>
<evidence type="ECO:0000313" key="1">
    <source>
        <dbReference type="EMBL" id="RCS56427.1"/>
    </source>
</evidence>